<dbReference type="Gene3D" id="3.40.50.1240">
    <property type="entry name" value="Phosphoglycerate mutase-like"/>
    <property type="match status" value="1"/>
</dbReference>
<dbReference type="AlphaFoldDB" id="A0A0B1SCT3"/>
<name>A0A0B1SCT3_OESDE</name>
<gene>
    <name evidence="1" type="ORF">OESDEN_19283</name>
</gene>
<dbReference type="OrthoDB" id="10257284at2759"/>
<dbReference type="GO" id="GO:0016791">
    <property type="term" value="F:phosphatase activity"/>
    <property type="evidence" value="ECO:0007669"/>
    <property type="project" value="UniProtKB-ARBA"/>
</dbReference>
<evidence type="ECO:0000313" key="2">
    <source>
        <dbReference type="Proteomes" id="UP000053660"/>
    </source>
</evidence>
<proteinExistence type="predicted"/>
<dbReference type="InterPro" id="IPR029033">
    <property type="entry name" value="His_PPase_superfam"/>
</dbReference>
<dbReference type="Proteomes" id="UP000053660">
    <property type="component" value="Unassembled WGS sequence"/>
</dbReference>
<organism evidence="1 2">
    <name type="scientific">Oesophagostomum dentatum</name>
    <name type="common">Nodular worm</name>
    <dbReference type="NCBI Taxonomy" id="61180"/>
    <lineage>
        <taxon>Eukaryota</taxon>
        <taxon>Metazoa</taxon>
        <taxon>Ecdysozoa</taxon>
        <taxon>Nematoda</taxon>
        <taxon>Chromadorea</taxon>
        <taxon>Rhabditida</taxon>
        <taxon>Rhabditina</taxon>
        <taxon>Rhabditomorpha</taxon>
        <taxon>Strongyloidea</taxon>
        <taxon>Strongylidae</taxon>
        <taxon>Oesophagostomum</taxon>
    </lineage>
</organism>
<evidence type="ECO:0000313" key="1">
    <source>
        <dbReference type="EMBL" id="KHJ81035.1"/>
    </source>
</evidence>
<protein>
    <submittedName>
        <fullName evidence="1">Uncharacterized protein</fullName>
    </submittedName>
</protein>
<dbReference type="EMBL" id="KN595051">
    <property type="protein sequence ID" value="KHJ81035.1"/>
    <property type="molecule type" value="Genomic_DNA"/>
</dbReference>
<keyword evidence="2" id="KW-1185">Reference proteome</keyword>
<sequence length="122" mass="14403">MPTPQWFAQKRKEVYSLFEKIYSYTVGVNEFHNSKLLKLKQGILMKTIISHLRSQWIEYKQTGRIRRKFTAYSTQDWLILAFLHSLGCGKPVLGETVPNYNALVIIELYLQDKNRSYTKITK</sequence>
<accession>A0A0B1SCT3</accession>
<reference evidence="1 2" key="1">
    <citation type="submission" date="2014-03" db="EMBL/GenBank/DDBJ databases">
        <title>Draft genome of the hookworm Oesophagostomum dentatum.</title>
        <authorList>
            <person name="Mitreva M."/>
        </authorList>
    </citation>
    <scope>NUCLEOTIDE SEQUENCE [LARGE SCALE GENOMIC DNA]</scope>
    <source>
        <strain evidence="1 2">OD-Hann</strain>
    </source>
</reference>
<dbReference type="SUPFAM" id="SSF53254">
    <property type="entry name" value="Phosphoglycerate mutase-like"/>
    <property type="match status" value="1"/>
</dbReference>